<sequence length="77" mass="8128">MTGGSCDFNGVATPRAATPVNGPGAPRDPTRRVAEKTAPGPLESMDETTEFVKHGFEESFDDKNPPPMKGMTPALNP</sequence>
<dbReference type="EMBL" id="DS695281">
    <property type="protein sequence ID" value="EEC04973.1"/>
    <property type="molecule type" value="Genomic_DNA"/>
</dbReference>
<dbReference type="PaxDb" id="6945-B7PEF1"/>
<dbReference type="InParanoid" id="B7PEF1"/>
<dbReference type="EnsemblMetazoa" id="ISCW018274-RA">
    <property type="protein sequence ID" value="ISCW018274-PA"/>
    <property type="gene ID" value="ISCW018274"/>
</dbReference>
<dbReference type="Proteomes" id="UP000001555">
    <property type="component" value="Unassembled WGS sequence"/>
</dbReference>
<gene>
    <name evidence="2" type="ORF">IscW_ISCW018274</name>
</gene>
<feature type="region of interest" description="Disordered" evidence="1">
    <location>
        <begin position="1"/>
        <end position="77"/>
    </location>
</feature>
<dbReference type="VEuPathDB" id="VectorBase:ISCW018274"/>
<evidence type="ECO:0000313" key="4">
    <source>
        <dbReference type="Proteomes" id="UP000001555"/>
    </source>
</evidence>
<name>B7PEF1_IXOSC</name>
<dbReference type="HOGENOM" id="CLU_2640861_0_0_1"/>
<evidence type="ECO:0000256" key="1">
    <source>
        <dbReference type="SAM" id="MobiDB-lite"/>
    </source>
</evidence>
<reference evidence="3" key="2">
    <citation type="submission" date="2020-05" db="UniProtKB">
        <authorList>
            <consortium name="EnsemblMetazoa"/>
        </authorList>
    </citation>
    <scope>IDENTIFICATION</scope>
    <source>
        <strain evidence="3">wikel</strain>
    </source>
</reference>
<organism>
    <name type="scientific">Ixodes scapularis</name>
    <name type="common">Black-legged tick</name>
    <name type="synonym">Deer tick</name>
    <dbReference type="NCBI Taxonomy" id="6945"/>
    <lineage>
        <taxon>Eukaryota</taxon>
        <taxon>Metazoa</taxon>
        <taxon>Ecdysozoa</taxon>
        <taxon>Arthropoda</taxon>
        <taxon>Chelicerata</taxon>
        <taxon>Arachnida</taxon>
        <taxon>Acari</taxon>
        <taxon>Parasitiformes</taxon>
        <taxon>Ixodida</taxon>
        <taxon>Ixodoidea</taxon>
        <taxon>Ixodidae</taxon>
        <taxon>Ixodinae</taxon>
        <taxon>Ixodes</taxon>
    </lineage>
</organism>
<feature type="compositionally biased region" description="Basic and acidic residues" evidence="1">
    <location>
        <begin position="50"/>
        <end position="64"/>
    </location>
</feature>
<evidence type="ECO:0000313" key="3">
    <source>
        <dbReference type="EnsemblMetazoa" id="ISCW018274-PA"/>
    </source>
</evidence>
<dbReference type="EMBL" id="ABJB010955434">
    <property type="status" value="NOT_ANNOTATED_CDS"/>
    <property type="molecule type" value="Genomic_DNA"/>
</dbReference>
<accession>B7PEF1</accession>
<dbReference type="AlphaFoldDB" id="B7PEF1"/>
<protein>
    <submittedName>
        <fullName evidence="2 3">Uncharacterized protein</fullName>
    </submittedName>
</protein>
<reference evidence="2 4" key="1">
    <citation type="submission" date="2008-03" db="EMBL/GenBank/DDBJ databases">
        <title>Annotation of Ixodes scapularis.</title>
        <authorList>
            <consortium name="Ixodes scapularis Genome Project Consortium"/>
            <person name="Caler E."/>
            <person name="Hannick L.I."/>
            <person name="Bidwell S."/>
            <person name="Joardar V."/>
            <person name="Thiagarajan M."/>
            <person name="Amedeo P."/>
            <person name="Galinsky K.J."/>
            <person name="Schobel S."/>
            <person name="Inman J."/>
            <person name="Hostetler J."/>
            <person name="Miller J."/>
            <person name="Hammond M."/>
            <person name="Megy K."/>
            <person name="Lawson D."/>
            <person name="Kodira C."/>
            <person name="Sutton G."/>
            <person name="Meyer J."/>
            <person name="Hill C.A."/>
            <person name="Birren B."/>
            <person name="Nene V."/>
            <person name="Collins F."/>
            <person name="Alarcon-Chaidez F."/>
            <person name="Wikel S."/>
            <person name="Strausberg R."/>
        </authorList>
    </citation>
    <scope>NUCLEOTIDE SEQUENCE [LARGE SCALE GENOMIC DNA]</scope>
    <source>
        <strain evidence="4">Wikel</strain>
        <strain evidence="2">Wikel colony</strain>
    </source>
</reference>
<evidence type="ECO:0000313" key="2">
    <source>
        <dbReference type="EMBL" id="EEC04973.1"/>
    </source>
</evidence>
<proteinExistence type="predicted"/>
<dbReference type="VEuPathDB" id="VectorBase:ISCI018274"/>
<keyword evidence="4" id="KW-1185">Reference proteome</keyword>